<accession>A0ABS8S9I0</accession>
<dbReference type="Proteomes" id="UP000823775">
    <property type="component" value="Unassembled WGS sequence"/>
</dbReference>
<comment type="caution">
    <text evidence="15">The sequence shown here is derived from an EMBL/GenBank/DDBJ whole genome shotgun (WGS) entry which is preliminary data.</text>
</comment>
<reference evidence="15 16" key="1">
    <citation type="journal article" date="2021" name="BMC Genomics">
        <title>Datura genome reveals duplications of psychoactive alkaloid biosynthetic genes and high mutation rate following tissue culture.</title>
        <authorList>
            <person name="Rajewski A."/>
            <person name="Carter-House D."/>
            <person name="Stajich J."/>
            <person name="Litt A."/>
        </authorList>
    </citation>
    <scope>NUCLEOTIDE SEQUENCE [LARGE SCALE GENOMIC DNA]</scope>
    <source>
        <strain evidence="15">AR-01</strain>
    </source>
</reference>
<evidence type="ECO:0000256" key="14">
    <source>
        <dbReference type="ARBA" id="ARBA00023160"/>
    </source>
</evidence>
<dbReference type="InterPro" id="IPR009078">
    <property type="entry name" value="Ferritin-like_SF"/>
</dbReference>
<evidence type="ECO:0000256" key="9">
    <source>
        <dbReference type="ARBA" id="ARBA00022832"/>
    </source>
</evidence>
<proteinExistence type="inferred from homology"/>
<evidence type="ECO:0000256" key="11">
    <source>
        <dbReference type="ARBA" id="ARBA00023002"/>
    </source>
</evidence>
<dbReference type="PANTHER" id="PTHR31155">
    <property type="entry name" value="ACYL- ACYL-CARRIER-PROTEIN DESATURASE-RELATED"/>
    <property type="match status" value="1"/>
</dbReference>
<evidence type="ECO:0000256" key="12">
    <source>
        <dbReference type="ARBA" id="ARBA00023004"/>
    </source>
</evidence>
<dbReference type="SUPFAM" id="SSF47240">
    <property type="entry name" value="Ferritin-like"/>
    <property type="match status" value="1"/>
</dbReference>
<name>A0ABS8S9I0_DATST</name>
<dbReference type="Gene3D" id="1.10.620.20">
    <property type="entry name" value="Ribonucleotide Reductase, subunit A"/>
    <property type="match status" value="1"/>
</dbReference>
<keyword evidence="7" id="KW-0934">Plastid</keyword>
<dbReference type="InterPro" id="IPR005067">
    <property type="entry name" value="Fatty_acid_desaturase-2"/>
</dbReference>
<keyword evidence="16" id="KW-1185">Reference proteome</keyword>
<comment type="subcellular location">
    <subcellularLocation>
        <location evidence="2">Plastid</location>
        <location evidence="2">Chloroplast</location>
    </subcellularLocation>
</comment>
<evidence type="ECO:0000256" key="6">
    <source>
        <dbReference type="ARBA" id="ARBA00022528"/>
    </source>
</evidence>
<evidence type="ECO:0000313" key="16">
    <source>
        <dbReference type="Proteomes" id="UP000823775"/>
    </source>
</evidence>
<sequence length="77" mass="8486">MATGVGRTLLGATNAIKCRSIGRPVILFLILPLKDLMSSFKELRERCKEIPDGYFVALVGDMITEVALPTYQTMLTP</sequence>
<evidence type="ECO:0000313" key="15">
    <source>
        <dbReference type="EMBL" id="MCD7455494.1"/>
    </source>
</evidence>
<keyword evidence="14" id="KW-0275">Fatty acid biosynthesis</keyword>
<keyword evidence="8" id="KW-0479">Metal-binding</keyword>
<keyword evidence="10" id="KW-0809">Transit peptide</keyword>
<evidence type="ECO:0000256" key="13">
    <source>
        <dbReference type="ARBA" id="ARBA00023098"/>
    </source>
</evidence>
<organism evidence="15 16">
    <name type="scientific">Datura stramonium</name>
    <name type="common">Jimsonweed</name>
    <name type="synonym">Common thornapple</name>
    <dbReference type="NCBI Taxonomy" id="4076"/>
    <lineage>
        <taxon>Eukaryota</taxon>
        <taxon>Viridiplantae</taxon>
        <taxon>Streptophyta</taxon>
        <taxon>Embryophyta</taxon>
        <taxon>Tracheophyta</taxon>
        <taxon>Spermatophyta</taxon>
        <taxon>Magnoliopsida</taxon>
        <taxon>eudicotyledons</taxon>
        <taxon>Gunneridae</taxon>
        <taxon>Pentapetalae</taxon>
        <taxon>asterids</taxon>
        <taxon>lamiids</taxon>
        <taxon>Solanales</taxon>
        <taxon>Solanaceae</taxon>
        <taxon>Solanoideae</taxon>
        <taxon>Datureae</taxon>
        <taxon>Datura</taxon>
    </lineage>
</organism>
<evidence type="ECO:0000256" key="4">
    <source>
        <dbReference type="ARBA" id="ARBA00008749"/>
    </source>
</evidence>
<evidence type="ECO:0000256" key="7">
    <source>
        <dbReference type="ARBA" id="ARBA00022640"/>
    </source>
</evidence>
<comment type="pathway">
    <text evidence="3">Lipid metabolism; fatty acid metabolism.</text>
</comment>
<keyword evidence="11" id="KW-0560">Oxidoreductase</keyword>
<comment type="similarity">
    <text evidence="4">Belongs to the fatty acid desaturase type 2 family.</text>
</comment>
<keyword evidence="5" id="KW-0444">Lipid biosynthesis</keyword>
<keyword evidence="9" id="KW-0276">Fatty acid metabolism</keyword>
<evidence type="ECO:0000256" key="10">
    <source>
        <dbReference type="ARBA" id="ARBA00022946"/>
    </source>
</evidence>
<evidence type="ECO:0000256" key="3">
    <source>
        <dbReference type="ARBA" id="ARBA00004872"/>
    </source>
</evidence>
<keyword evidence="12" id="KW-0408">Iron</keyword>
<gene>
    <name evidence="15" type="ORF">HAX54_028336</name>
</gene>
<dbReference type="Pfam" id="PF03405">
    <property type="entry name" value="FA_desaturase_2"/>
    <property type="match status" value="1"/>
</dbReference>
<protein>
    <submittedName>
        <fullName evidence="15">Uncharacterized protein</fullName>
    </submittedName>
</protein>
<evidence type="ECO:0000256" key="5">
    <source>
        <dbReference type="ARBA" id="ARBA00022516"/>
    </source>
</evidence>
<evidence type="ECO:0000256" key="2">
    <source>
        <dbReference type="ARBA" id="ARBA00004229"/>
    </source>
</evidence>
<dbReference type="InterPro" id="IPR012348">
    <property type="entry name" value="RNR-like"/>
</dbReference>
<dbReference type="PANTHER" id="PTHR31155:SF27">
    <property type="entry name" value="STEAROYL-[ACYL-CARRIER-PROTEIN] 9-DESATURASE 5, CHLOROPLASTIC"/>
    <property type="match status" value="1"/>
</dbReference>
<keyword evidence="6" id="KW-0150">Chloroplast</keyword>
<evidence type="ECO:0000256" key="1">
    <source>
        <dbReference type="ARBA" id="ARBA00001954"/>
    </source>
</evidence>
<dbReference type="EMBL" id="JACEIK010000348">
    <property type="protein sequence ID" value="MCD7455494.1"/>
    <property type="molecule type" value="Genomic_DNA"/>
</dbReference>
<evidence type="ECO:0000256" key="8">
    <source>
        <dbReference type="ARBA" id="ARBA00022723"/>
    </source>
</evidence>
<comment type="cofactor">
    <cofactor evidence="1">
        <name>Fe(2+)</name>
        <dbReference type="ChEBI" id="CHEBI:29033"/>
    </cofactor>
</comment>
<keyword evidence="13" id="KW-0443">Lipid metabolism</keyword>